<name>A0AAE1GQF5_9NEOP</name>
<gene>
    <name evidence="2" type="ORF">KUF71_002933</name>
</gene>
<proteinExistence type="predicted"/>
<evidence type="ECO:0000256" key="1">
    <source>
        <dbReference type="SAM" id="MobiDB-lite"/>
    </source>
</evidence>
<dbReference type="EMBL" id="JAHWGI010000011">
    <property type="protein sequence ID" value="KAK3907434.1"/>
    <property type="molecule type" value="Genomic_DNA"/>
</dbReference>
<feature type="region of interest" description="Disordered" evidence="1">
    <location>
        <begin position="1"/>
        <end position="24"/>
    </location>
</feature>
<dbReference type="Proteomes" id="UP001219518">
    <property type="component" value="Unassembled WGS sequence"/>
</dbReference>
<dbReference type="AlphaFoldDB" id="A0AAE1GQF5"/>
<reference evidence="2" key="2">
    <citation type="journal article" date="2023" name="BMC Genomics">
        <title>Pest status, molecular evolution, and epigenetic factors derived from the genome assembly of Frankliniella fusca, a thysanopteran phytovirus vector.</title>
        <authorList>
            <person name="Catto M.A."/>
            <person name="Labadie P.E."/>
            <person name="Jacobson A.L."/>
            <person name="Kennedy G.G."/>
            <person name="Srinivasan R."/>
            <person name="Hunt B.G."/>
        </authorList>
    </citation>
    <scope>NUCLEOTIDE SEQUENCE</scope>
    <source>
        <strain evidence="2">PL_HMW_Pooled</strain>
    </source>
</reference>
<accession>A0AAE1GQF5</accession>
<protein>
    <submittedName>
        <fullName evidence="2">Chromatin assembly factor 1 subunit rlf2</fullName>
    </submittedName>
</protein>
<sequence length="50" mass="6015">MKRSKPGMLVSSAQPDRPRNENQMYWDRKEAFATTSFNTYEEYEIDDDHQ</sequence>
<evidence type="ECO:0000313" key="3">
    <source>
        <dbReference type="Proteomes" id="UP001219518"/>
    </source>
</evidence>
<comment type="caution">
    <text evidence="2">The sequence shown here is derived from an EMBL/GenBank/DDBJ whole genome shotgun (WGS) entry which is preliminary data.</text>
</comment>
<organism evidence="2 3">
    <name type="scientific">Frankliniella fusca</name>
    <dbReference type="NCBI Taxonomy" id="407009"/>
    <lineage>
        <taxon>Eukaryota</taxon>
        <taxon>Metazoa</taxon>
        <taxon>Ecdysozoa</taxon>
        <taxon>Arthropoda</taxon>
        <taxon>Hexapoda</taxon>
        <taxon>Insecta</taxon>
        <taxon>Pterygota</taxon>
        <taxon>Neoptera</taxon>
        <taxon>Paraneoptera</taxon>
        <taxon>Thysanoptera</taxon>
        <taxon>Terebrantia</taxon>
        <taxon>Thripoidea</taxon>
        <taxon>Thripidae</taxon>
        <taxon>Frankliniella</taxon>
    </lineage>
</organism>
<feature type="non-terminal residue" evidence="2">
    <location>
        <position position="50"/>
    </location>
</feature>
<reference evidence="2" key="1">
    <citation type="submission" date="2021-07" db="EMBL/GenBank/DDBJ databases">
        <authorList>
            <person name="Catto M.A."/>
            <person name="Jacobson A."/>
            <person name="Kennedy G."/>
            <person name="Labadie P."/>
            <person name="Hunt B.G."/>
            <person name="Srinivasan R."/>
        </authorList>
    </citation>
    <scope>NUCLEOTIDE SEQUENCE</scope>
    <source>
        <strain evidence="2">PL_HMW_Pooled</strain>
        <tissue evidence="2">Head</tissue>
    </source>
</reference>
<evidence type="ECO:0000313" key="2">
    <source>
        <dbReference type="EMBL" id="KAK3907434.1"/>
    </source>
</evidence>
<keyword evidence="3" id="KW-1185">Reference proteome</keyword>